<feature type="domain" description="Zn(2)-C6 fungal-type" evidence="8">
    <location>
        <begin position="83"/>
        <end position="112"/>
    </location>
</feature>
<evidence type="ECO:0000256" key="3">
    <source>
        <dbReference type="ARBA" id="ARBA00023015"/>
    </source>
</evidence>
<evidence type="ECO:0000259" key="8">
    <source>
        <dbReference type="PROSITE" id="PS50048"/>
    </source>
</evidence>
<dbReference type="Proteomes" id="UP001148299">
    <property type="component" value="Unassembled WGS sequence"/>
</dbReference>
<dbReference type="AlphaFoldDB" id="A0A9W9R7D4"/>
<keyword evidence="3" id="KW-0805">Transcription regulation</keyword>
<feature type="region of interest" description="Disordered" evidence="7">
    <location>
        <begin position="35"/>
        <end position="82"/>
    </location>
</feature>
<dbReference type="CDD" id="cd00067">
    <property type="entry name" value="GAL4"/>
    <property type="match status" value="1"/>
</dbReference>
<dbReference type="Gene3D" id="4.10.240.10">
    <property type="entry name" value="Zn(2)-C6 fungal-type DNA-binding domain"/>
    <property type="match status" value="1"/>
</dbReference>
<evidence type="ECO:0000256" key="7">
    <source>
        <dbReference type="SAM" id="MobiDB-lite"/>
    </source>
</evidence>
<evidence type="ECO:0000256" key="1">
    <source>
        <dbReference type="ARBA" id="ARBA00004123"/>
    </source>
</evidence>
<dbReference type="GO" id="GO:0005634">
    <property type="term" value="C:nucleus"/>
    <property type="evidence" value="ECO:0007669"/>
    <property type="project" value="UniProtKB-SubCell"/>
</dbReference>
<dbReference type="PANTHER" id="PTHR31001:SF50">
    <property type="entry name" value="ZN(II)2CYS6 TRANSCRIPTION FACTOR (EUROFUNG)"/>
    <property type="match status" value="1"/>
</dbReference>
<keyword evidence="6" id="KW-0539">Nucleus</keyword>
<feature type="compositionally biased region" description="Low complexity" evidence="7">
    <location>
        <begin position="163"/>
        <end position="172"/>
    </location>
</feature>
<dbReference type="Pfam" id="PF00172">
    <property type="entry name" value="Zn_clus"/>
    <property type="match status" value="1"/>
</dbReference>
<sequence length="893" mass="100446">MPLSSWLSPPPLPRLHAQLCGREFNATPPRLTPLIRLTRPRSPEARMLQGSSGAGPVTPSASEAEKHASLDTSGSNENPKPRSCVVCRSRKVRCDKRAPCSNCRRAKIACIFPPTDRPPRWARRLDRSAPNPTRVDPIADGVMERLHKLETLVKDLSSQLERTNSAATSATGGSSGVGSPEHSTHDRSQKPLASNENVQSRFGRLVLQDSTKSRYVSSGFWSQVNDELDSLKIDACDLSSGDYETSDNESMPEKTDSTQKFARTPAARHGFLFGHNLSSYSPEIGGLHPLPSQIPFLLDVFSENVNAIIQIVHLPTVRKMIRDWRDRDLKRLGPAQEALMFAIYYAAVTSMEEEDILLNFGATKAELTLKFRQGLEHALANSDFLGAPELILVQAFAIFLALLRRQESPGFVWMMTGLAIRMGQALGLHRDGSNFDHLSPYEVEVRRRVWWVLCMLDVRASEDQGTDYTILSSSFDTKIPSNLNDDDLDPESMRMPEECDSLSDMSVARVTFGICYVTRQMMAHGFKEKAPSPEEQGALLNDMYQLVERDYLRYSTESGNITYWAIVIVTRLVMAKMSLLVYLPLLFSTSKDGFSEDLRMQLLVAGIEVAEYNHALNDEQACRQWRWAFQTYTHWYSIVYMMIEVSRRPWSPISERAWVALHSVWLIPTESHMDKNRRIWIPLRKIMSIARKHRQIEITRLRSDPEGTQILEQQYCTLPIPSSSGPFIPGTNSADAFLQRWRGLVKPQNSEISSSEHESGRTNFSQPPIDPQRTSAPAVSSLMHETTRNIMTDNVRSSGEPLSFFHVPTSPGAFNDSGRDSTGAILNGQPPKSQDVDQGIIPWLWPEEDVSIHHTGIGEGQVDITMDMDVDINWYDWVESAAKGVEWDVPTEQ</sequence>
<evidence type="ECO:0000256" key="5">
    <source>
        <dbReference type="ARBA" id="ARBA00023163"/>
    </source>
</evidence>
<dbReference type="InterPro" id="IPR007219">
    <property type="entry name" value="XnlR_reg_dom"/>
</dbReference>
<dbReference type="GO" id="GO:0006351">
    <property type="term" value="P:DNA-templated transcription"/>
    <property type="evidence" value="ECO:0007669"/>
    <property type="project" value="InterPro"/>
</dbReference>
<evidence type="ECO:0000313" key="10">
    <source>
        <dbReference type="Proteomes" id="UP001148299"/>
    </source>
</evidence>
<dbReference type="GO" id="GO:0000981">
    <property type="term" value="F:DNA-binding transcription factor activity, RNA polymerase II-specific"/>
    <property type="evidence" value="ECO:0007669"/>
    <property type="project" value="InterPro"/>
</dbReference>
<dbReference type="PROSITE" id="PS00463">
    <property type="entry name" value="ZN2_CY6_FUNGAL_1"/>
    <property type="match status" value="1"/>
</dbReference>
<dbReference type="GO" id="GO:0008270">
    <property type="term" value="F:zinc ion binding"/>
    <property type="evidence" value="ECO:0007669"/>
    <property type="project" value="InterPro"/>
</dbReference>
<feature type="region of interest" description="Disordered" evidence="7">
    <location>
        <begin position="159"/>
        <end position="197"/>
    </location>
</feature>
<gene>
    <name evidence="9" type="ORF">N7541_006879</name>
</gene>
<dbReference type="InterPro" id="IPR050613">
    <property type="entry name" value="Sec_Metabolite_Reg"/>
</dbReference>
<keyword evidence="10" id="KW-1185">Reference proteome</keyword>
<keyword evidence="5" id="KW-0804">Transcription</keyword>
<dbReference type="EMBL" id="JAPZBR010000005">
    <property type="protein sequence ID" value="KAJ5354315.1"/>
    <property type="molecule type" value="Genomic_DNA"/>
</dbReference>
<feature type="compositionally biased region" description="Polar residues" evidence="7">
    <location>
        <begin position="761"/>
        <end position="775"/>
    </location>
</feature>
<evidence type="ECO:0000256" key="6">
    <source>
        <dbReference type="ARBA" id="ARBA00023242"/>
    </source>
</evidence>
<protein>
    <recommendedName>
        <fullName evidence="8">Zn(2)-C6 fungal-type domain-containing protein</fullName>
    </recommendedName>
</protein>
<evidence type="ECO:0000256" key="4">
    <source>
        <dbReference type="ARBA" id="ARBA00023125"/>
    </source>
</evidence>
<keyword evidence="2" id="KW-0479">Metal-binding</keyword>
<dbReference type="SMART" id="SM00906">
    <property type="entry name" value="Fungal_trans"/>
    <property type="match status" value="1"/>
</dbReference>
<feature type="region of interest" description="Disordered" evidence="7">
    <location>
        <begin position="748"/>
        <end position="775"/>
    </location>
</feature>
<proteinExistence type="predicted"/>
<accession>A0A9W9R7D4</accession>
<keyword evidence="4" id="KW-0238">DNA-binding</keyword>
<dbReference type="SMART" id="SM00066">
    <property type="entry name" value="GAL4"/>
    <property type="match status" value="1"/>
</dbReference>
<comment type="caution">
    <text evidence="9">The sequence shown here is derived from an EMBL/GenBank/DDBJ whole genome shotgun (WGS) entry which is preliminary data.</text>
</comment>
<evidence type="ECO:0000256" key="2">
    <source>
        <dbReference type="ARBA" id="ARBA00022723"/>
    </source>
</evidence>
<dbReference type="InterPro" id="IPR036864">
    <property type="entry name" value="Zn2-C6_fun-type_DNA-bd_sf"/>
</dbReference>
<organism evidence="9 10">
    <name type="scientific">Penicillium brevicompactum</name>
    <dbReference type="NCBI Taxonomy" id="5074"/>
    <lineage>
        <taxon>Eukaryota</taxon>
        <taxon>Fungi</taxon>
        <taxon>Dikarya</taxon>
        <taxon>Ascomycota</taxon>
        <taxon>Pezizomycotina</taxon>
        <taxon>Eurotiomycetes</taxon>
        <taxon>Eurotiomycetidae</taxon>
        <taxon>Eurotiales</taxon>
        <taxon>Aspergillaceae</taxon>
        <taxon>Penicillium</taxon>
    </lineage>
</organism>
<dbReference type="PROSITE" id="PS50048">
    <property type="entry name" value="ZN2_CY6_FUNGAL_2"/>
    <property type="match status" value="1"/>
</dbReference>
<evidence type="ECO:0000313" key="9">
    <source>
        <dbReference type="EMBL" id="KAJ5354315.1"/>
    </source>
</evidence>
<dbReference type="SUPFAM" id="SSF57701">
    <property type="entry name" value="Zn2/Cys6 DNA-binding domain"/>
    <property type="match status" value="1"/>
</dbReference>
<dbReference type="GO" id="GO:0003677">
    <property type="term" value="F:DNA binding"/>
    <property type="evidence" value="ECO:0007669"/>
    <property type="project" value="UniProtKB-KW"/>
</dbReference>
<comment type="subcellular location">
    <subcellularLocation>
        <location evidence="1">Nucleus</location>
    </subcellularLocation>
</comment>
<dbReference type="CDD" id="cd12148">
    <property type="entry name" value="fungal_TF_MHR"/>
    <property type="match status" value="1"/>
</dbReference>
<reference evidence="9" key="1">
    <citation type="submission" date="2022-12" db="EMBL/GenBank/DDBJ databases">
        <authorList>
            <person name="Petersen C."/>
        </authorList>
    </citation>
    <scope>NUCLEOTIDE SEQUENCE</scope>
    <source>
        <strain evidence="9">IBT 35675</strain>
    </source>
</reference>
<dbReference type="Pfam" id="PF04082">
    <property type="entry name" value="Fungal_trans"/>
    <property type="match status" value="1"/>
</dbReference>
<reference evidence="9" key="2">
    <citation type="journal article" date="2023" name="IMA Fungus">
        <title>Comparative genomic study of the Penicillium genus elucidates a diverse pangenome and 15 lateral gene transfer events.</title>
        <authorList>
            <person name="Petersen C."/>
            <person name="Sorensen T."/>
            <person name="Nielsen M.R."/>
            <person name="Sondergaard T.E."/>
            <person name="Sorensen J.L."/>
            <person name="Fitzpatrick D.A."/>
            <person name="Frisvad J.C."/>
            <person name="Nielsen K.L."/>
        </authorList>
    </citation>
    <scope>NUCLEOTIDE SEQUENCE</scope>
    <source>
        <strain evidence="9">IBT 35675</strain>
    </source>
</reference>
<name>A0A9W9R7D4_PENBR</name>
<dbReference type="InterPro" id="IPR001138">
    <property type="entry name" value="Zn2Cys6_DnaBD"/>
</dbReference>
<dbReference type="PANTHER" id="PTHR31001">
    <property type="entry name" value="UNCHARACTERIZED TRANSCRIPTIONAL REGULATORY PROTEIN"/>
    <property type="match status" value="1"/>
</dbReference>